<dbReference type="PANTHER" id="PTHR32089">
    <property type="entry name" value="METHYL-ACCEPTING CHEMOTAXIS PROTEIN MCPB"/>
    <property type="match status" value="1"/>
</dbReference>
<protein>
    <submittedName>
        <fullName evidence="11">Chemotaxis sensory transducer</fullName>
    </submittedName>
</protein>
<comment type="caution">
    <text evidence="11">The sequence shown here is derived from an EMBL/GenBank/DDBJ whole genome shotgun (WGS) entry which is preliminary data.</text>
</comment>
<dbReference type="Proteomes" id="UP000005019">
    <property type="component" value="Unassembled WGS sequence"/>
</dbReference>
<dbReference type="PANTHER" id="PTHR32089:SF39">
    <property type="entry name" value="METHYL-ACCEPTING CHEMOTAXIS PROTEIN HLYB"/>
    <property type="match status" value="1"/>
</dbReference>
<dbReference type="InterPro" id="IPR004089">
    <property type="entry name" value="MCPsignal_dom"/>
</dbReference>
<keyword evidence="7" id="KW-0472">Membrane</keyword>
<keyword evidence="5" id="KW-0812">Transmembrane</keyword>
<evidence type="ECO:0000256" key="7">
    <source>
        <dbReference type="ARBA" id="ARBA00023136"/>
    </source>
</evidence>
<gene>
    <name evidence="11" type="ORF">METUNv1_02606</name>
</gene>
<dbReference type="SMART" id="SM00283">
    <property type="entry name" value="MA"/>
    <property type="match status" value="1"/>
</dbReference>
<evidence type="ECO:0000256" key="2">
    <source>
        <dbReference type="ARBA" id="ARBA00022475"/>
    </source>
</evidence>
<keyword evidence="4" id="KW-0145">Chemotaxis</keyword>
<dbReference type="PROSITE" id="PS50111">
    <property type="entry name" value="CHEMOTAXIS_TRANSDUC_2"/>
    <property type="match status" value="1"/>
</dbReference>
<evidence type="ECO:0000259" key="10">
    <source>
        <dbReference type="PROSITE" id="PS50111"/>
    </source>
</evidence>
<dbReference type="AlphaFoldDB" id="F5RE88"/>
<dbReference type="GO" id="GO:0005886">
    <property type="term" value="C:plasma membrane"/>
    <property type="evidence" value="ECO:0007669"/>
    <property type="project" value="UniProtKB-SubCell"/>
</dbReference>
<evidence type="ECO:0000313" key="11">
    <source>
        <dbReference type="EMBL" id="EGK71219.1"/>
    </source>
</evidence>
<proteinExistence type="predicted"/>
<reference evidence="11 12" key="1">
    <citation type="journal article" date="2011" name="J. Bacteriol.">
        <title>Genome sequence of Methyloversatilis universalis FAM5T, a methylotrophic representative of the order Rhodocyclales.</title>
        <authorList>
            <person name="Kittichotirat W."/>
            <person name="Good N.M."/>
            <person name="Hall R."/>
            <person name="Bringel F."/>
            <person name="Lajus A."/>
            <person name="Medigue C."/>
            <person name="Smalley N.E."/>
            <person name="Beck D."/>
            <person name="Bumgarner R."/>
            <person name="Vuilleumier S."/>
            <person name="Kalyuzhnaya M.G."/>
        </authorList>
    </citation>
    <scope>NUCLEOTIDE SEQUENCE [LARGE SCALE GENOMIC DNA]</scope>
    <source>
        <strain evidence="12">ATCC BAA-1314 / JCM 13912 / FAM5</strain>
    </source>
</reference>
<comment type="subcellular location">
    <subcellularLocation>
        <location evidence="1">Cell membrane</location>
        <topology evidence="1">Multi-pass membrane protein</topology>
    </subcellularLocation>
</comment>
<dbReference type="GO" id="GO:0006935">
    <property type="term" value="P:chemotaxis"/>
    <property type="evidence" value="ECO:0007669"/>
    <property type="project" value="UniProtKB-KW"/>
</dbReference>
<evidence type="ECO:0000256" key="5">
    <source>
        <dbReference type="ARBA" id="ARBA00022692"/>
    </source>
</evidence>
<organism evidence="11 12">
    <name type="scientific">Methyloversatilis universalis (strain ATCC BAA-1314 / DSM 25237 / JCM 13912 / CCUG 52030 / FAM5)</name>
    <dbReference type="NCBI Taxonomy" id="1000565"/>
    <lineage>
        <taxon>Bacteria</taxon>
        <taxon>Pseudomonadati</taxon>
        <taxon>Pseudomonadota</taxon>
        <taxon>Betaproteobacteria</taxon>
        <taxon>Nitrosomonadales</taxon>
        <taxon>Sterolibacteriaceae</taxon>
        <taxon>Methyloversatilis</taxon>
    </lineage>
</organism>
<keyword evidence="8 9" id="KW-0807">Transducer</keyword>
<evidence type="ECO:0000256" key="9">
    <source>
        <dbReference type="PROSITE-ProRule" id="PRU00284"/>
    </source>
</evidence>
<evidence type="ECO:0000256" key="4">
    <source>
        <dbReference type="ARBA" id="ARBA00022500"/>
    </source>
</evidence>
<dbReference type="Gene3D" id="1.10.287.950">
    <property type="entry name" value="Methyl-accepting chemotaxis protein"/>
    <property type="match status" value="1"/>
</dbReference>
<evidence type="ECO:0000256" key="1">
    <source>
        <dbReference type="ARBA" id="ARBA00004651"/>
    </source>
</evidence>
<dbReference type="eggNOG" id="COG0840">
    <property type="taxonomic scope" value="Bacteria"/>
</dbReference>
<keyword evidence="12" id="KW-1185">Reference proteome</keyword>
<dbReference type="STRING" id="1000565.METUNv1_02606"/>
<keyword evidence="3" id="KW-0488">Methylation</keyword>
<evidence type="ECO:0000256" key="8">
    <source>
        <dbReference type="ARBA" id="ARBA00023224"/>
    </source>
</evidence>
<dbReference type="SUPFAM" id="SSF58104">
    <property type="entry name" value="Methyl-accepting chemotaxis protein (MCP) signaling domain"/>
    <property type="match status" value="1"/>
</dbReference>
<evidence type="ECO:0000256" key="6">
    <source>
        <dbReference type="ARBA" id="ARBA00022989"/>
    </source>
</evidence>
<accession>F5RE88</accession>
<dbReference type="GO" id="GO:0007165">
    <property type="term" value="P:signal transduction"/>
    <property type="evidence" value="ECO:0007669"/>
    <property type="project" value="UniProtKB-KW"/>
</dbReference>
<evidence type="ECO:0000313" key="12">
    <source>
        <dbReference type="Proteomes" id="UP000005019"/>
    </source>
</evidence>
<dbReference type="Pfam" id="PF00015">
    <property type="entry name" value="MCPsignal"/>
    <property type="match status" value="1"/>
</dbReference>
<feature type="domain" description="Methyl-accepting transducer" evidence="10">
    <location>
        <begin position="145"/>
        <end position="228"/>
    </location>
</feature>
<keyword evidence="6" id="KW-1133">Transmembrane helix</keyword>
<dbReference type="RefSeq" id="WP_008062341.1">
    <property type="nucleotide sequence ID" value="NZ_AFHG01000052.1"/>
</dbReference>
<keyword evidence="2" id="KW-1003">Cell membrane</keyword>
<sequence length="367" mass="39287">MALVPAALWPVIAAVGACALLWSAAIAIAGRGTGTVDEVATDSGSEPDTAHELVVGSSDSVHAQCDHMNEELKRVQQLLHEAIEGLTQSFHKMLGETNSQRETALALTGGDGSEQFDFEKFVEETSGTMQRVVDSVVHNSKLGMELVELTEGIARETERVRTLLSEIGGISKQTNLLALNAAIEAARAGEAGRGFAVVADEVRDLSSRTNDFSQQIVTLVDRVQTNVRLTEAALAKMAGQDMTFALESKTRVETVVRGLEMLHQRRQQSIVELGASVERVDGAVANAVTSLQFQDMTSQLIGHVQKRIDSIDGVMVTVRALSQAAALGQASPELVQRVADALAQLTVVDSTNPVAQKAYQEGEIELF</sequence>
<name>F5RE88_METUF</name>
<dbReference type="EMBL" id="AFHG01000052">
    <property type="protein sequence ID" value="EGK71219.1"/>
    <property type="molecule type" value="Genomic_DNA"/>
</dbReference>
<evidence type="ECO:0000256" key="3">
    <source>
        <dbReference type="ARBA" id="ARBA00022481"/>
    </source>
</evidence>